<evidence type="ECO:0000256" key="1">
    <source>
        <dbReference type="ARBA" id="ARBA00004141"/>
    </source>
</evidence>
<feature type="transmembrane region" description="Helical" evidence="6">
    <location>
        <begin position="306"/>
        <end position="325"/>
    </location>
</feature>
<dbReference type="EMBL" id="JAQQWM010000009">
    <property type="protein sequence ID" value="KAK8047966.1"/>
    <property type="molecule type" value="Genomic_DNA"/>
</dbReference>
<gene>
    <name evidence="8" type="ORF">PG996_016030</name>
</gene>
<dbReference type="PANTHER" id="PTHR23502">
    <property type="entry name" value="MAJOR FACILITATOR SUPERFAMILY"/>
    <property type="match status" value="1"/>
</dbReference>
<evidence type="ECO:0000256" key="3">
    <source>
        <dbReference type="ARBA" id="ARBA00022989"/>
    </source>
</evidence>
<reference evidence="8 9" key="1">
    <citation type="submission" date="2023-01" db="EMBL/GenBank/DDBJ databases">
        <title>Analysis of 21 Apiospora genomes using comparative genomics revels a genus with tremendous synthesis potential of carbohydrate active enzymes and secondary metabolites.</title>
        <authorList>
            <person name="Sorensen T."/>
        </authorList>
    </citation>
    <scope>NUCLEOTIDE SEQUENCE [LARGE SCALE GENOMIC DNA]</scope>
    <source>
        <strain evidence="8 9">CBS 83171</strain>
    </source>
</reference>
<dbReference type="InterPro" id="IPR011701">
    <property type="entry name" value="MFS"/>
</dbReference>
<dbReference type="Gene3D" id="1.20.1250.20">
    <property type="entry name" value="MFS general substrate transporter like domains"/>
    <property type="match status" value="1"/>
</dbReference>
<evidence type="ECO:0000313" key="9">
    <source>
        <dbReference type="Proteomes" id="UP001446871"/>
    </source>
</evidence>
<dbReference type="InterPro" id="IPR036259">
    <property type="entry name" value="MFS_trans_sf"/>
</dbReference>
<sequence length="527" mass="57873">MPLKSDAEASTPTETETVEERPSERPVKLDKHGLPLVPQPSDSKDDPLNWPPLVKHGILLQASLLTLMGTIGAATINPAFVPLAAAFRITPVQASYELTVWIVFAAVVPVFLVPLANVYGRLPFYVLGNLLAAATNLAAGHCNQWSALLATRALNGIGAGCAAALGPATVCDLYFLHERGLFMGVYTFCVTNAPHLAPLAGGSLRRTWVGESASRSLYSYIQFGLFAITFFCLPETIYFRQEASPTESSMPVGTFADKLLLRRTRGHRTSGRRRKRRLSLTSFAAPFLTMRYLSILLPALYYMTAFAYGSLLFGATGSVVFRGIYGFTTAQTGMIISIPLVVGCLLGECSAGWFTDWLVYRDAAARRKKMLQQLRNNDDEGVVVRRRPEPRLDALWLALLVPVGVVVQGVCISHAERTGWVANAVGMAIASFGLQVAGTVTYTYCTDCYKPQAAEISVVLTLFRHIYCGLVPFYAVPLAEKIQYQYAWLLFACLNVAFLAPLLILRLYGERIRSSKWQPKPSFHPDI</sequence>
<dbReference type="PANTHER" id="PTHR23502:SF181">
    <property type="entry name" value="MAJOR FACILITATOR SUPERFAMILY (MFS) PROFILE DOMAIN-CONTAINING PROTEIN"/>
    <property type="match status" value="1"/>
</dbReference>
<name>A0ABR1TMR8_9PEZI</name>
<feature type="transmembrane region" description="Helical" evidence="6">
    <location>
        <begin position="456"/>
        <end position="475"/>
    </location>
</feature>
<dbReference type="SUPFAM" id="SSF103473">
    <property type="entry name" value="MFS general substrate transporter"/>
    <property type="match status" value="1"/>
</dbReference>
<protein>
    <recommendedName>
        <fullName evidence="7">Major facilitator superfamily (MFS) profile domain-containing protein</fullName>
    </recommendedName>
</protein>
<keyword evidence="3 6" id="KW-1133">Transmembrane helix</keyword>
<feature type="domain" description="Major facilitator superfamily (MFS) profile" evidence="7">
    <location>
        <begin position="58"/>
        <end position="512"/>
    </location>
</feature>
<keyword evidence="4 6" id="KW-0472">Membrane</keyword>
<keyword evidence="2 6" id="KW-0812">Transmembrane</keyword>
<feature type="transmembrane region" description="Helical" evidence="6">
    <location>
        <begin position="217"/>
        <end position="239"/>
    </location>
</feature>
<comment type="subcellular location">
    <subcellularLocation>
        <location evidence="1">Membrane</location>
        <topology evidence="1">Multi-pass membrane protein</topology>
    </subcellularLocation>
</comment>
<dbReference type="InterPro" id="IPR020846">
    <property type="entry name" value="MFS_dom"/>
</dbReference>
<evidence type="ECO:0000256" key="4">
    <source>
        <dbReference type="ARBA" id="ARBA00023136"/>
    </source>
</evidence>
<accession>A0ABR1TMR8</accession>
<feature type="region of interest" description="Disordered" evidence="5">
    <location>
        <begin position="1"/>
        <end position="47"/>
    </location>
</feature>
<evidence type="ECO:0000259" key="7">
    <source>
        <dbReference type="PROSITE" id="PS50850"/>
    </source>
</evidence>
<feature type="transmembrane region" description="Helical" evidence="6">
    <location>
        <begin position="394"/>
        <end position="415"/>
    </location>
</feature>
<feature type="transmembrane region" description="Helical" evidence="6">
    <location>
        <begin position="98"/>
        <end position="116"/>
    </location>
</feature>
<keyword evidence="9" id="KW-1185">Reference proteome</keyword>
<dbReference type="Pfam" id="PF07690">
    <property type="entry name" value="MFS_1"/>
    <property type="match status" value="1"/>
</dbReference>
<dbReference type="Proteomes" id="UP001446871">
    <property type="component" value="Unassembled WGS sequence"/>
</dbReference>
<evidence type="ECO:0000256" key="6">
    <source>
        <dbReference type="SAM" id="Phobius"/>
    </source>
</evidence>
<organism evidence="8 9">
    <name type="scientific">Apiospora saccharicola</name>
    <dbReference type="NCBI Taxonomy" id="335842"/>
    <lineage>
        <taxon>Eukaryota</taxon>
        <taxon>Fungi</taxon>
        <taxon>Dikarya</taxon>
        <taxon>Ascomycota</taxon>
        <taxon>Pezizomycotina</taxon>
        <taxon>Sordariomycetes</taxon>
        <taxon>Xylariomycetidae</taxon>
        <taxon>Amphisphaeriales</taxon>
        <taxon>Apiosporaceae</taxon>
        <taxon>Apiospora</taxon>
    </lineage>
</organism>
<evidence type="ECO:0000313" key="8">
    <source>
        <dbReference type="EMBL" id="KAK8047966.1"/>
    </source>
</evidence>
<comment type="caution">
    <text evidence="8">The sequence shown here is derived from an EMBL/GenBank/DDBJ whole genome shotgun (WGS) entry which is preliminary data.</text>
</comment>
<proteinExistence type="predicted"/>
<feature type="transmembrane region" description="Helical" evidence="6">
    <location>
        <begin position="487"/>
        <end position="508"/>
    </location>
</feature>
<feature type="transmembrane region" description="Helical" evidence="6">
    <location>
        <begin position="58"/>
        <end position="86"/>
    </location>
</feature>
<evidence type="ECO:0000256" key="5">
    <source>
        <dbReference type="SAM" id="MobiDB-lite"/>
    </source>
</evidence>
<feature type="compositionally biased region" description="Basic and acidic residues" evidence="5">
    <location>
        <begin position="18"/>
        <end position="33"/>
    </location>
</feature>
<evidence type="ECO:0000256" key="2">
    <source>
        <dbReference type="ARBA" id="ARBA00022692"/>
    </source>
</evidence>
<dbReference type="PROSITE" id="PS50850">
    <property type="entry name" value="MFS"/>
    <property type="match status" value="1"/>
</dbReference>
<feature type="transmembrane region" description="Helical" evidence="6">
    <location>
        <begin position="421"/>
        <end position="444"/>
    </location>
</feature>